<gene>
    <name evidence="1" type="ORF">CGZ75_01500</name>
</gene>
<reference evidence="1 2" key="1">
    <citation type="submission" date="2017-07" db="EMBL/GenBank/DDBJ databases">
        <title>Paenibacillus herberti R33 genome sequencing and assembly.</title>
        <authorList>
            <person name="Su W."/>
        </authorList>
    </citation>
    <scope>NUCLEOTIDE SEQUENCE [LARGE SCALE GENOMIC DNA]</scope>
    <source>
        <strain evidence="1 2">R33</strain>
    </source>
</reference>
<organism evidence="1 2">
    <name type="scientific">Paenibacillus herberti</name>
    <dbReference type="NCBI Taxonomy" id="1619309"/>
    <lineage>
        <taxon>Bacteria</taxon>
        <taxon>Bacillati</taxon>
        <taxon>Bacillota</taxon>
        <taxon>Bacilli</taxon>
        <taxon>Bacillales</taxon>
        <taxon>Paenibacillaceae</taxon>
        <taxon>Paenibacillus</taxon>
    </lineage>
</organism>
<dbReference type="InterPro" id="IPR010982">
    <property type="entry name" value="Lambda_DNA-bd_dom_sf"/>
</dbReference>
<name>A0A229NZQ7_9BACL</name>
<dbReference type="EMBL" id="NMUQ01000001">
    <property type="protein sequence ID" value="OXM15443.1"/>
    <property type="molecule type" value="Genomic_DNA"/>
</dbReference>
<dbReference type="AlphaFoldDB" id="A0A229NZQ7"/>
<accession>A0A229NZQ7</accession>
<dbReference type="Proteomes" id="UP000215145">
    <property type="component" value="Unassembled WGS sequence"/>
</dbReference>
<evidence type="ECO:0000313" key="1">
    <source>
        <dbReference type="EMBL" id="OXM15443.1"/>
    </source>
</evidence>
<dbReference type="SUPFAM" id="SSF47413">
    <property type="entry name" value="lambda repressor-like DNA-binding domains"/>
    <property type="match status" value="1"/>
</dbReference>
<sequence length="92" mass="10738">MRRQVLHSHKITPRAARVNAGLSLPQAAAALGTSARRLKELELNGRIRLNMGLRMTRLYQQPIDRLFWESEEEYHRLRAEARQEKEAFYAHG</sequence>
<dbReference type="GO" id="GO:0003677">
    <property type="term" value="F:DNA binding"/>
    <property type="evidence" value="ECO:0007669"/>
    <property type="project" value="InterPro"/>
</dbReference>
<keyword evidence="2" id="KW-1185">Reference proteome</keyword>
<proteinExistence type="predicted"/>
<dbReference type="RefSeq" id="WP_089522494.1">
    <property type="nucleotide sequence ID" value="NZ_NMUQ01000001.1"/>
</dbReference>
<evidence type="ECO:0000313" key="2">
    <source>
        <dbReference type="Proteomes" id="UP000215145"/>
    </source>
</evidence>
<comment type="caution">
    <text evidence="1">The sequence shown here is derived from an EMBL/GenBank/DDBJ whole genome shotgun (WGS) entry which is preliminary data.</text>
</comment>
<protein>
    <submittedName>
        <fullName evidence="1">Transcriptional regulator</fullName>
    </submittedName>
</protein>